<gene>
    <name evidence="15" type="ORF">C0Q70_00740</name>
</gene>
<keyword evidence="6 14" id="KW-0547">Nucleotide-binding</keyword>
<dbReference type="GO" id="GO:0006437">
    <property type="term" value="P:tyrosyl-tRNA aminoacylation"/>
    <property type="evidence" value="ECO:0007669"/>
    <property type="project" value="InterPro"/>
</dbReference>
<dbReference type="InterPro" id="IPR014729">
    <property type="entry name" value="Rossmann-like_a/b/a_fold"/>
</dbReference>
<keyword evidence="11 14" id="KW-0030">Aminoacyl-tRNA synthetase</keyword>
<evidence type="ECO:0000256" key="13">
    <source>
        <dbReference type="PROSITE-ProRule" id="PRU00182"/>
    </source>
</evidence>
<evidence type="ECO:0000256" key="9">
    <source>
        <dbReference type="ARBA" id="ARBA00022946"/>
    </source>
</evidence>
<comment type="function">
    <text evidence="1">Catalyzes the attachment of tyrosine to tRNA(Tyr) in a two-step reaction: tyrosine is first activated by ATP to form Tyr-AMP and then transferred to the acceptor end of tRNA(Tyr).</text>
</comment>
<keyword evidence="8 14" id="KW-0648">Protein biosynthesis</keyword>
<proteinExistence type="inferred from homology"/>
<comment type="subcellular location">
    <subcellularLocation>
        <location evidence="2">Mitochondrion matrix</location>
    </subcellularLocation>
</comment>
<dbReference type="InterPro" id="IPR002305">
    <property type="entry name" value="aa-tRNA-synth_Ic"/>
</dbReference>
<evidence type="ECO:0000256" key="14">
    <source>
        <dbReference type="RuleBase" id="RU361234"/>
    </source>
</evidence>
<comment type="catalytic activity">
    <reaction evidence="12 14">
        <text>tRNA(Tyr) + L-tyrosine + ATP = L-tyrosyl-tRNA(Tyr) + AMP + diphosphate + H(+)</text>
        <dbReference type="Rhea" id="RHEA:10220"/>
        <dbReference type="Rhea" id="RHEA-COMP:9706"/>
        <dbReference type="Rhea" id="RHEA-COMP:9707"/>
        <dbReference type="ChEBI" id="CHEBI:15378"/>
        <dbReference type="ChEBI" id="CHEBI:30616"/>
        <dbReference type="ChEBI" id="CHEBI:33019"/>
        <dbReference type="ChEBI" id="CHEBI:58315"/>
        <dbReference type="ChEBI" id="CHEBI:78442"/>
        <dbReference type="ChEBI" id="CHEBI:78536"/>
        <dbReference type="ChEBI" id="CHEBI:456215"/>
        <dbReference type="EC" id="6.1.1.1"/>
    </reaction>
</comment>
<dbReference type="Gene3D" id="3.40.50.620">
    <property type="entry name" value="HUPs"/>
    <property type="match status" value="1"/>
</dbReference>
<dbReference type="GO" id="GO:0004831">
    <property type="term" value="F:tyrosine-tRNA ligase activity"/>
    <property type="evidence" value="ECO:0007669"/>
    <property type="project" value="UniProtKB-EC"/>
</dbReference>
<dbReference type="GO" id="GO:0005759">
    <property type="term" value="C:mitochondrial matrix"/>
    <property type="evidence" value="ECO:0007669"/>
    <property type="project" value="UniProtKB-SubCell"/>
</dbReference>
<dbReference type="SUPFAM" id="SSF52374">
    <property type="entry name" value="Nucleotidylyl transferase"/>
    <property type="match status" value="1"/>
</dbReference>
<dbReference type="EC" id="6.1.1.1" evidence="14"/>
<dbReference type="FunFam" id="3.40.50.620:FF:000107">
    <property type="entry name" value="Tyrosine--tRNA ligase"/>
    <property type="match status" value="1"/>
</dbReference>
<dbReference type="NCBIfam" id="TIGR00234">
    <property type="entry name" value="tyrS"/>
    <property type="match status" value="1"/>
</dbReference>
<evidence type="ECO:0000256" key="8">
    <source>
        <dbReference type="ARBA" id="ARBA00022917"/>
    </source>
</evidence>
<comment type="subunit">
    <text evidence="4">Homodimer.</text>
</comment>
<dbReference type="FunFam" id="3.10.290.10:FF:000017">
    <property type="entry name" value="Tyrosine--tRNA ligase"/>
    <property type="match status" value="1"/>
</dbReference>
<comment type="caution">
    <text evidence="15">The sequence shown here is derived from an EMBL/GenBank/DDBJ whole genome shotgun (WGS) entry which is preliminary data.</text>
</comment>
<name>A0A2T7PXJ4_POMCA</name>
<evidence type="ECO:0000256" key="3">
    <source>
        <dbReference type="ARBA" id="ARBA00005594"/>
    </source>
</evidence>
<keyword evidence="5 14" id="KW-0436">Ligase</keyword>
<dbReference type="GO" id="GO:0005829">
    <property type="term" value="C:cytosol"/>
    <property type="evidence" value="ECO:0007669"/>
    <property type="project" value="TreeGrafter"/>
</dbReference>
<dbReference type="InterPro" id="IPR024088">
    <property type="entry name" value="Tyr-tRNA-ligase_bac-type"/>
</dbReference>
<dbReference type="Pfam" id="PF00579">
    <property type="entry name" value="tRNA-synt_1b"/>
    <property type="match status" value="1"/>
</dbReference>
<evidence type="ECO:0000256" key="4">
    <source>
        <dbReference type="ARBA" id="ARBA00011738"/>
    </source>
</evidence>
<keyword evidence="16" id="KW-1185">Reference proteome</keyword>
<evidence type="ECO:0000256" key="10">
    <source>
        <dbReference type="ARBA" id="ARBA00023128"/>
    </source>
</evidence>
<dbReference type="InterPro" id="IPR024107">
    <property type="entry name" value="Tyr-tRNA-ligase_bac_1"/>
</dbReference>
<dbReference type="InterPro" id="IPR036986">
    <property type="entry name" value="S4_RNA-bd_sf"/>
</dbReference>
<keyword evidence="13" id="KW-0694">RNA-binding</keyword>
<keyword evidence="7 14" id="KW-0067">ATP-binding</keyword>
<dbReference type="EMBL" id="PZQS01000001">
    <property type="protein sequence ID" value="PVD38129.1"/>
    <property type="molecule type" value="Genomic_DNA"/>
</dbReference>
<dbReference type="PANTHER" id="PTHR11766">
    <property type="entry name" value="TYROSYL-TRNA SYNTHETASE"/>
    <property type="match status" value="1"/>
</dbReference>
<dbReference type="InterPro" id="IPR002307">
    <property type="entry name" value="Tyr-tRNA-ligase"/>
</dbReference>
<sequence>MVDVKPKKRKITIIPYCSAVSAAEEEEKEDFYSSLQSLLDPTPRRDLKIILGDLNAKVGDDNTNRELIMEKWGALRRLITFNDHVIDNLEREREHKEWMTPETWVKIESRKGLKQKLNHCQDQPEKGLRAEYWKADCQMKSAPDLAHHLAKSQTVYCGFDPTSDSLHIGNLLALIALLHLQCAGHSAIALIGGATALIGDPSGKTKEREAMPLEEVEKNAQKLKENVHRVFYNYSSQIHSHLCKNSSLIPVRVLNNMEWYKDWNIVEFLSKVGRNFRMGSMLSKQSVQSRLNSSEGMSFTEFTYQIFQAFDWLYLLQKHDCSIQIGGNDQLGNITAGLELIQRYTKQHVFGLTVPLITSTSGDKLGKTAGNAIWLDSNKTSPFELYQYFLNVADSDVERYLKLFTFLPLEEISALMSKHMEAPEKYSAQKKLAEQVTLLVHGGDGLKTAIRCTEALYGGSAEAVANMEAADLQQLFRQAPVHCMFLDPGMTVLDVCMKAGCFGRIVDAERIIKAGGVYFNYQRVTQPDFVLIPGEHILPNNVTLIRIGKKNYYIVNWAQ</sequence>
<dbReference type="STRING" id="400727.A0A2T7PXJ4"/>
<dbReference type="HAMAP" id="MF_02006">
    <property type="entry name" value="Tyr_tRNA_synth_type1"/>
    <property type="match status" value="1"/>
</dbReference>
<evidence type="ECO:0000256" key="5">
    <source>
        <dbReference type="ARBA" id="ARBA00022598"/>
    </source>
</evidence>
<comment type="similarity">
    <text evidence="3 14">Belongs to the class-I aminoacyl-tRNA synthetase family.</text>
</comment>
<evidence type="ECO:0000313" key="16">
    <source>
        <dbReference type="Proteomes" id="UP000245119"/>
    </source>
</evidence>
<dbReference type="PRINTS" id="PR01040">
    <property type="entry name" value="TRNASYNTHTYR"/>
</dbReference>
<keyword evidence="10" id="KW-0496">Mitochondrion</keyword>
<dbReference type="Gene3D" id="1.10.240.10">
    <property type="entry name" value="Tyrosyl-Transfer RNA Synthetase"/>
    <property type="match status" value="1"/>
</dbReference>
<protein>
    <recommendedName>
        <fullName evidence="14">Tyrosine--tRNA ligase</fullName>
        <ecNumber evidence="14">6.1.1.1</ecNumber>
    </recommendedName>
    <alternativeName>
        <fullName evidence="14">Tyrosyl-tRNA synthetase</fullName>
    </alternativeName>
</protein>
<evidence type="ECO:0000256" key="11">
    <source>
        <dbReference type="ARBA" id="ARBA00023146"/>
    </source>
</evidence>
<evidence type="ECO:0000313" key="15">
    <source>
        <dbReference type="EMBL" id="PVD38129.1"/>
    </source>
</evidence>
<dbReference type="GO" id="GO:0003723">
    <property type="term" value="F:RNA binding"/>
    <property type="evidence" value="ECO:0007669"/>
    <property type="project" value="UniProtKB-KW"/>
</dbReference>
<dbReference type="SUPFAM" id="SSF55174">
    <property type="entry name" value="Alpha-L RNA-binding motif"/>
    <property type="match status" value="1"/>
</dbReference>
<evidence type="ECO:0000256" key="7">
    <source>
        <dbReference type="ARBA" id="ARBA00022840"/>
    </source>
</evidence>
<dbReference type="PROSITE" id="PS00178">
    <property type="entry name" value="AA_TRNA_LIGASE_I"/>
    <property type="match status" value="1"/>
</dbReference>
<organism evidence="15 16">
    <name type="scientific">Pomacea canaliculata</name>
    <name type="common">Golden apple snail</name>
    <dbReference type="NCBI Taxonomy" id="400727"/>
    <lineage>
        <taxon>Eukaryota</taxon>
        <taxon>Metazoa</taxon>
        <taxon>Spiralia</taxon>
        <taxon>Lophotrochozoa</taxon>
        <taxon>Mollusca</taxon>
        <taxon>Gastropoda</taxon>
        <taxon>Caenogastropoda</taxon>
        <taxon>Architaenioglossa</taxon>
        <taxon>Ampullarioidea</taxon>
        <taxon>Ampullariidae</taxon>
        <taxon>Pomacea</taxon>
    </lineage>
</organism>
<dbReference type="OrthoDB" id="337870at2759"/>
<dbReference type="CDD" id="cd00805">
    <property type="entry name" value="TyrRS_core"/>
    <property type="match status" value="1"/>
</dbReference>
<dbReference type="PROSITE" id="PS50889">
    <property type="entry name" value="S4"/>
    <property type="match status" value="1"/>
</dbReference>
<reference evidence="15 16" key="1">
    <citation type="submission" date="2018-04" db="EMBL/GenBank/DDBJ databases">
        <title>The genome of golden apple snail Pomacea canaliculata provides insight into stress tolerance and invasive adaptation.</title>
        <authorList>
            <person name="Liu C."/>
            <person name="Liu B."/>
            <person name="Ren Y."/>
            <person name="Zhang Y."/>
            <person name="Wang H."/>
            <person name="Li S."/>
            <person name="Jiang F."/>
            <person name="Yin L."/>
            <person name="Zhang G."/>
            <person name="Qian W."/>
            <person name="Fan W."/>
        </authorList>
    </citation>
    <scope>NUCLEOTIDE SEQUENCE [LARGE SCALE GENOMIC DNA]</scope>
    <source>
        <strain evidence="15">SZHN2017</strain>
        <tissue evidence="15">Muscle</tissue>
    </source>
</reference>
<dbReference type="FunFam" id="1.10.240.10:FF:000001">
    <property type="entry name" value="Tyrosine--tRNA ligase"/>
    <property type="match status" value="1"/>
</dbReference>
<dbReference type="Gene3D" id="3.10.290.10">
    <property type="entry name" value="RNA-binding S4 domain"/>
    <property type="match status" value="1"/>
</dbReference>
<dbReference type="InterPro" id="IPR001412">
    <property type="entry name" value="aa-tRNA-synth_I_CS"/>
</dbReference>
<dbReference type="AlphaFoldDB" id="A0A2T7PXJ4"/>
<evidence type="ECO:0000256" key="1">
    <source>
        <dbReference type="ARBA" id="ARBA00002025"/>
    </source>
</evidence>
<evidence type="ECO:0000256" key="12">
    <source>
        <dbReference type="ARBA" id="ARBA00048248"/>
    </source>
</evidence>
<accession>A0A2T7PXJ4</accession>
<keyword evidence="9" id="KW-0809">Transit peptide</keyword>
<dbReference type="Proteomes" id="UP000245119">
    <property type="component" value="Linkage Group LG1"/>
</dbReference>
<evidence type="ECO:0000256" key="2">
    <source>
        <dbReference type="ARBA" id="ARBA00004305"/>
    </source>
</evidence>
<evidence type="ECO:0000256" key="6">
    <source>
        <dbReference type="ARBA" id="ARBA00022741"/>
    </source>
</evidence>
<dbReference type="GO" id="GO:0005524">
    <property type="term" value="F:ATP binding"/>
    <property type="evidence" value="ECO:0007669"/>
    <property type="project" value="UniProtKB-KW"/>
</dbReference>
<dbReference type="PANTHER" id="PTHR11766:SF0">
    <property type="entry name" value="TYROSINE--TRNA LIGASE, MITOCHONDRIAL"/>
    <property type="match status" value="1"/>
</dbReference>